<evidence type="ECO:0000313" key="8">
    <source>
        <dbReference type="EMBL" id="GFO92984.1"/>
    </source>
</evidence>
<evidence type="ECO:0000259" key="7">
    <source>
        <dbReference type="Pfam" id="PF24986"/>
    </source>
</evidence>
<accession>A0AAI9K299</accession>
<dbReference type="GO" id="GO:0005840">
    <property type="term" value="C:ribosome"/>
    <property type="evidence" value="ECO:0007669"/>
    <property type="project" value="InterPro"/>
</dbReference>
<organism evidence="8 9">
    <name type="scientific">Coprococcus eutactus</name>
    <dbReference type="NCBI Taxonomy" id="33043"/>
    <lineage>
        <taxon>Bacteria</taxon>
        <taxon>Bacillati</taxon>
        <taxon>Bacillota</taxon>
        <taxon>Clostridia</taxon>
        <taxon>Lachnospirales</taxon>
        <taxon>Lachnospiraceae</taxon>
        <taxon>Coprococcus</taxon>
    </lineage>
</organism>
<comment type="subcellular location">
    <subcellularLocation>
        <location evidence="5">Cytoplasm</location>
    </subcellularLocation>
</comment>
<proteinExistence type="inferred from homology"/>
<dbReference type="Pfam" id="PF24986">
    <property type="entry name" value="PRC_RimM"/>
    <property type="match status" value="1"/>
</dbReference>
<evidence type="ECO:0000256" key="2">
    <source>
        <dbReference type="ARBA" id="ARBA00022517"/>
    </source>
</evidence>
<dbReference type="InterPro" id="IPR009000">
    <property type="entry name" value="Transl_B-barrel_sf"/>
</dbReference>
<sequence>MEHNTEDRLRVGVITSSHGIKGEVKVYPTTDDNDRFKTLKKCYLSNGRETLEVNCTSCKFLKNMVILKFKEYDNINDIERFKNYDILVDREDAVPLMDGEFFICDVLDADVYDQNDEHIGILDDVLETPANDVFVVKKDDGSEILIPVVPDFVFDVDTENKKVKVRTFEMVEADDSGDED</sequence>
<dbReference type="GO" id="GO:0006364">
    <property type="term" value="P:rRNA processing"/>
    <property type="evidence" value="ECO:0007669"/>
    <property type="project" value="UniProtKB-UniRule"/>
</dbReference>
<dbReference type="EMBL" id="BLYL01000001">
    <property type="protein sequence ID" value="GFO92984.1"/>
    <property type="molecule type" value="Genomic_DNA"/>
</dbReference>
<dbReference type="PANTHER" id="PTHR33692:SF1">
    <property type="entry name" value="RIBOSOME MATURATION FACTOR RIMM"/>
    <property type="match status" value="1"/>
</dbReference>
<dbReference type="InterPro" id="IPR056792">
    <property type="entry name" value="PRC_RimM"/>
</dbReference>
<dbReference type="AlphaFoldDB" id="A0AAI9K299"/>
<dbReference type="GO" id="GO:0005737">
    <property type="term" value="C:cytoplasm"/>
    <property type="evidence" value="ECO:0007669"/>
    <property type="project" value="UniProtKB-SubCell"/>
</dbReference>
<comment type="subunit">
    <text evidence="5">Binds ribosomal protein uS19.</text>
</comment>
<evidence type="ECO:0000259" key="6">
    <source>
        <dbReference type="Pfam" id="PF01782"/>
    </source>
</evidence>
<dbReference type="GO" id="GO:0043022">
    <property type="term" value="F:ribosome binding"/>
    <property type="evidence" value="ECO:0007669"/>
    <property type="project" value="InterPro"/>
</dbReference>
<dbReference type="Gene3D" id="2.30.30.240">
    <property type="entry name" value="PRC-barrel domain"/>
    <property type="match status" value="1"/>
</dbReference>
<gene>
    <name evidence="5 8" type="primary">rimM</name>
    <name evidence="8" type="ORF">COEU31_00300</name>
</gene>
<dbReference type="InterPro" id="IPR011961">
    <property type="entry name" value="RimM"/>
</dbReference>
<keyword evidence="1 5" id="KW-0963">Cytoplasm</keyword>
<feature type="domain" description="RimM N-terminal" evidence="6">
    <location>
        <begin position="11"/>
        <end position="92"/>
    </location>
</feature>
<evidence type="ECO:0000256" key="3">
    <source>
        <dbReference type="ARBA" id="ARBA00022552"/>
    </source>
</evidence>
<evidence type="ECO:0000256" key="5">
    <source>
        <dbReference type="HAMAP-Rule" id="MF_00014"/>
    </source>
</evidence>
<feature type="domain" description="Ribosome maturation factor RimM PRC barrel" evidence="7">
    <location>
        <begin position="111"/>
        <end position="165"/>
    </location>
</feature>
<dbReference type="InterPro" id="IPR011033">
    <property type="entry name" value="PRC_barrel-like_sf"/>
</dbReference>
<dbReference type="Gene3D" id="2.40.30.60">
    <property type="entry name" value="RimM"/>
    <property type="match status" value="1"/>
</dbReference>
<reference evidence="8" key="1">
    <citation type="submission" date="2020-06" db="EMBL/GenBank/DDBJ databases">
        <title>Characterization of fructooligosaccharide metabolism and fructooligosaccharide-degrading enzymes in human commensal butyrate producers.</title>
        <authorList>
            <person name="Tanno H."/>
            <person name="Fujii T."/>
            <person name="Hirano K."/>
            <person name="Maeno S."/>
            <person name="Tonozuka T."/>
            <person name="Sakamoto M."/>
            <person name="Ohkuma M."/>
            <person name="Tochio T."/>
            <person name="Endo A."/>
        </authorList>
    </citation>
    <scope>NUCLEOTIDE SEQUENCE</scope>
    <source>
        <strain evidence="8">JCM 31265</strain>
    </source>
</reference>
<name>A0AAI9K299_9FIRM</name>
<evidence type="ECO:0000256" key="4">
    <source>
        <dbReference type="ARBA" id="ARBA00023186"/>
    </source>
</evidence>
<dbReference type="SUPFAM" id="SSF50447">
    <property type="entry name" value="Translation proteins"/>
    <property type="match status" value="1"/>
</dbReference>
<dbReference type="Proteomes" id="UP000660047">
    <property type="component" value="Unassembled WGS sequence"/>
</dbReference>
<comment type="function">
    <text evidence="5">An accessory protein needed during the final step in the assembly of 30S ribosomal subunit, possibly for assembly of the head region. Essential for efficient processing of 16S rRNA. May be needed both before and after RbfA during the maturation of 16S rRNA. It has affinity for free ribosomal 30S subunits but not for 70S ribosomes.</text>
</comment>
<dbReference type="InterPro" id="IPR002676">
    <property type="entry name" value="RimM_N"/>
</dbReference>
<dbReference type="InterPro" id="IPR036976">
    <property type="entry name" value="RimM_N_sf"/>
</dbReference>
<dbReference type="RefSeq" id="WP_055222518.1">
    <property type="nucleotide sequence ID" value="NZ_BLYL01000001.1"/>
</dbReference>
<dbReference type="NCBIfam" id="TIGR02273">
    <property type="entry name" value="16S_RimM"/>
    <property type="match status" value="1"/>
</dbReference>
<dbReference type="GO" id="GO:0042274">
    <property type="term" value="P:ribosomal small subunit biogenesis"/>
    <property type="evidence" value="ECO:0007669"/>
    <property type="project" value="UniProtKB-UniRule"/>
</dbReference>
<comment type="similarity">
    <text evidence="5">Belongs to the RimM family.</text>
</comment>
<keyword evidence="2 5" id="KW-0690">Ribosome biogenesis</keyword>
<dbReference type="Pfam" id="PF01782">
    <property type="entry name" value="RimM"/>
    <property type="match status" value="1"/>
</dbReference>
<comment type="caution">
    <text evidence="8">The sequence shown here is derived from an EMBL/GenBank/DDBJ whole genome shotgun (WGS) entry which is preliminary data.</text>
</comment>
<keyword evidence="3 5" id="KW-0698">rRNA processing</keyword>
<comment type="domain">
    <text evidence="5">The PRC barrel domain binds ribosomal protein uS19.</text>
</comment>
<dbReference type="SUPFAM" id="SSF50346">
    <property type="entry name" value="PRC-barrel domain"/>
    <property type="match status" value="1"/>
</dbReference>
<evidence type="ECO:0000256" key="1">
    <source>
        <dbReference type="ARBA" id="ARBA00022490"/>
    </source>
</evidence>
<dbReference type="PANTHER" id="PTHR33692">
    <property type="entry name" value="RIBOSOME MATURATION FACTOR RIMM"/>
    <property type="match status" value="1"/>
</dbReference>
<dbReference type="HAMAP" id="MF_00014">
    <property type="entry name" value="Ribosome_mat_RimM"/>
    <property type="match status" value="1"/>
</dbReference>
<keyword evidence="4 5" id="KW-0143">Chaperone</keyword>
<protein>
    <recommendedName>
        <fullName evidence="5">Ribosome maturation factor RimM</fullName>
    </recommendedName>
</protein>
<evidence type="ECO:0000313" key="9">
    <source>
        <dbReference type="Proteomes" id="UP000660047"/>
    </source>
</evidence>